<evidence type="ECO:0000313" key="9">
    <source>
        <dbReference type="EMBL" id="MDZ5758261.1"/>
    </source>
</evidence>
<feature type="transmembrane region" description="Helical" evidence="7">
    <location>
        <begin position="101"/>
        <end position="119"/>
    </location>
</feature>
<feature type="transmembrane region" description="Helical" evidence="7">
    <location>
        <begin position="69"/>
        <end position="89"/>
    </location>
</feature>
<dbReference type="AlphaFoldDB" id="A0AAW9JXM3"/>
<keyword evidence="6 7" id="KW-0472">Membrane</keyword>
<dbReference type="EC" id="3.4.21.-" evidence="9"/>
<dbReference type="GO" id="GO:0006508">
    <property type="term" value="P:proteolysis"/>
    <property type="evidence" value="ECO:0007669"/>
    <property type="project" value="UniProtKB-KW"/>
</dbReference>
<evidence type="ECO:0000256" key="3">
    <source>
        <dbReference type="ARBA" id="ARBA00022692"/>
    </source>
</evidence>
<dbReference type="GO" id="GO:0004252">
    <property type="term" value="F:serine-type endopeptidase activity"/>
    <property type="evidence" value="ECO:0007669"/>
    <property type="project" value="InterPro"/>
</dbReference>
<keyword evidence="4 9" id="KW-0378">Hydrolase</keyword>
<dbReference type="GO" id="GO:0016020">
    <property type="term" value="C:membrane"/>
    <property type="evidence" value="ECO:0007669"/>
    <property type="project" value="UniProtKB-SubCell"/>
</dbReference>
<dbReference type="InterPro" id="IPR035952">
    <property type="entry name" value="Rhomboid-like_sf"/>
</dbReference>
<dbReference type="Pfam" id="PF01694">
    <property type="entry name" value="Rhomboid"/>
    <property type="match status" value="1"/>
</dbReference>
<evidence type="ECO:0000259" key="8">
    <source>
        <dbReference type="Pfam" id="PF01694"/>
    </source>
</evidence>
<feature type="transmembrane region" description="Helical" evidence="7">
    <location>
        <begin position="180"/>
        <end position="199"/>
    </location>
</feature>
<dbReference type="Proteomes" id="UP001290462">
    <property type="component" value="Unassembled WGS sequence"/>
</dbReference>
<evidence type="ECO:0000313" key="10">
    <source>
        <dbReference type="Proteomes" id="UP001290462"/>
    </source>
</evidence>
<dbReference type="SUPFAM" id="SSF144091">
    <property type="entry name" value="Rhomboid-like"/>
    <property type="match status" value="1"/>
</dbReference>
<accession>A0AAW9JXM3</accession>
<evidence type="ECO:0000256" key="2">
    <source>
        <dbReference type="ARBA" id="ARBA00009045"/>
    </source>
</evidence>
<dbReference type="PANTHER" id="PTHR43731">
    <property type="entry name" value="RHOMBOID PROTEASE"/>
    <property type="match status" value="1"/>
</dbReference>
<comment type="similarity">
    <text evidence="2">Belongs to the peptidase S54 family.</text>
</comment>
<evidence type="ECO:0000256" key="5">
    <source>
        <dbReference type="ARBA" id="ARBA00022989"/>
    </source>
</evidence>
<gene>
    <name evidence="9" type="ORF">RAK27_06265</name>
</gene>
<organism evidence="9 10">
    <name type="scientific">Carnobacterium maltaromaticum</name>
    <name type="common">Carnobacterium piscicola</name>
    <dbReference type="NCBI Taxonomy" id="2751"/>
    <lineage>
        <taxon>Bacteria</taxon>
        <taxon>Bacillati</taxon>
        <taxon>Bacillota</taxon>
        <taxon>Bacilli</taxon>
        <taxon>Lactobacillales</taxon>
        <taxon>Carnobacteriaceae</taxon>
        <taxon>Carnobacterium</taxon>
    </lineage>
</organism>
<evidence type="ECO:0000256" key="1">
    <source>
        <dbReference type="ARBA" id="ARBA00004141"/>
    </source>
</evidence>
<dbReference type="InterPro" id="IPR050925">
    <property type="entry name" value="Rhomboid_protease_S54"/>
</dbReference>
<feature type="transmembrane region" description="Helical" evidence="7">
    <location>
        <begin position="154"/>
        <end position="174"/>
    </location>
</feature>
<sequence>MNYQTEMKLKRFSNKPFMTYTFLTIQIILFLLMTLFFGGSENTYTLILFGAKFNPLIVMGDWWRLITPMFLHIGWLHLAVNSVCVYYIGTHLEKIMGHWRFALIYLLSGVAGNVASFAFSDSVSAGASTSIFGLFATTLMLAETFKGNAYYREIAKTFGILIVFNFITGFLSIGDGNVDNAGHAGGLVGGFLIATAISVPNAPVDLKTKRIIAGVAYTIALLFFIAIGFKRTTIGV</sequence>
<dbReference type="RefSeq" id="WP_010053315.1">
    <property type="nucleotide sequence ID" value="NZ_BJOJ01000018.1"/>
</dbReference>
<keyword evidence="3 7" id="KW-0812">Transmembrane</keyword>
<feature type="transmembrane region" description="Helical" evidence="7">
    <location>
        <begin position="20"/>
        <end position="39"/>
    </location>
</feature>
<dbReference type="InterPro" id="IPR022764">
    <property type="entry name" value="Peptidase_S54_rhomboid_dom"/>
</dbReference>
<comment type="caution">
    <text evidence="9">The sequence shown here is derived from an EMBL/GenBank/DDBJ whole genome shotgun (WGS) entry which is preliminary data.</text>
</comment>
<comment type="subcellular location">
    <subcellularLocation>
        <location evidence="1">Membrane</location>
        <topology evidence="1">Multi-pass membrane protein</topology>
    </subcellularLocation>
</comment>
<dbReference type="PANTHER" id="PTHR43731:SF14">
    <property type="entry name" value="PRESENILIN-ASSOCIATED RHOMBOID-LIKE PROTEIN, MITOCHONDRIAL"/>
    <property type="match status" value="1"/>
</dbReference>
<evidence type="ECO:0000256" key="6">
    <source>
        <dbReference type="ARBA" id="ARBA00023136"/>
    </source>
</evidence>
<dbReference type="EMBL" id="JAVBVO010000003">
    <property type="protein sequence ID" value="MDZ5758261.1"/>
    <property type="molecule type" value="Genomic_DNA"/>
</dbReference>
<proteinExistence type="inferred from homology"/>
<feature type="domain" description="Peptidase S54 rhomboid" evidence="8">
    <location>
        <begin position="60"/>
        <end position="197"/>
    </location>
</feature>
<feature type="transmembrane region" description="Helical" evidence="7">
    <location>
        <begin position="211"/>
        <end position="229"/>
    </location>
</feature>
<evidence type="ECO:0000256" key="7">
    <source>
        <dbReference type="SAM" id="Phobius"/>
    </source>
</evidence>
<dbReference type="Gene3D" id="1.20.1540.10">
    <property type="entry name" value="Rhomboid-like"/>
    <property type="match status" value="1"/>
</dbReference>
<feature type="transmembrane region" description="Helical" evidence="7">
    <location>
        <begin position="125"/>
        <end position="142"/>
    </location>
</feature>
<reference evidence="9" key="1">
    <citation type="submission" date="2023-08" db="EMBL/GenBank/DDBJ databases">
        <title>Genomic characterization of piscicolin 126 produced by Carnobacterium maltaromaticum CM22 strain isolated from salmon (Salmo salar).</title>
        <authorList>
            <person name="Gonzalez-Gragera E."/>
            <person name="Garcia-Lopez J.D."/>
            <person name="Teso-Perez C."/>
            <person name="Gimenez-Hernandez I."/>
            <person name="Peralta-Sanchez J.M."/>
            <person name="Valdivia E."/>
            <person name="Montalban-Lopez M."/>
            <person name="Martin-Platero A.M."/>
            <person name="Banos A."/>
            <person name="Martinez-Bueno M."/>
        </authorList>
    </citation>
    <scope>NUCLEOTIDE SEQUENCE</scope>
    <source>
        <strain evidence="9">CM22</strain>
    </source>
</reference>
<keyword evidence="9" id="KW-0645">Protease</keyword>
<evidence type="ECO:0000256" key="4">
    <source>
        <dbReference type="ARBA" id="ARBA00022801"/>
    </source>
</evidence>
<protein>
    <submittedName>
        <fullName evidence="9">Rhomboid family intramembrane serine protease</fullName>
        <ecNumber evidence="9">3.4.21.-</ecNumber>
    </submittedName>
</protein>
<keyword evidence="5 7" id="KW-1133">Transmembrane helix</keyword>
<name>A0AAW9JXM3_CARML</name>